<evidence type="ECO:0000313" key="2">
    <source>
        <dbReference type="Proteomes" id="UP001642483"/>
    </source>
</evidence>
<keyword evidence="2" id="KW-1185">Reference proteome</keyword>
<accession>A0ABP0G513</accession>
<evidence type="ECO:0000313" key="1">
    <source>
        <dbReference type="EMBL" id="CAK8685754.1"/>
    </source>
</evidence>
<protein>
    <recommendedName>
        <fullName evidence="3">Fibronectin type-III domain-containing protein</fullName>
    </recommendedName>
</protein>
<organism evidence="1 2">
    <name type="scientific">Clavelina lepadiformis</name>
    <name type="common">Light-bulb sea squirt</name>
    <name type="synonym">Ascidia lepadiformis</name>
    <dbReference type="NCBI Taxonomy" id="159417"/>
    <lineage>
        <taxon>Eukaryota</taxon>
        <taxon>Metazoa</taxon>
        <taxon>Chordata</taxon>
        <taxon>Tunicata</taxon>
        <taxon>Ascidiacea</taxon>
        <taxon>Aplousobranchia</taxon>
        <taxon>Clavelinidae</taxon>
        <taxon>Clavelina</taxon>
    </lineage>
</organism>
<proteinExistence type="predicted"/>
<name>A0ABP0G513_CLALP</name>
<gene>
    <name evidence="1" type="ORF">CVLEPA_LOCUS16851</name>
</gene>
<reference evidence="1 2" key="1">
    <citation type="submission" date="2024-02" db="EMBL/GenBank/DDBJ databases">
        <authorList>
            <person name="Daric V."/>
            <person name="Darras S."/>
        </authorList>
    </citation>
    <scope>NUCLEOTIDE SEQUENCE [LARGE SCALE GENOMIC DNA]</scope>
</reference>
<dbReference type="EMBL" id="CAWYQH010000101">
    <property type="protein sequence ID" value="CAK8685754.1"/>
    <property type="molecule type" value="Genomic_DNA"/>
</dbReference>
<dbReference type="Proteomes" id="UP001642483">
    <property type="component" value="Unassembled WGS sequence"/>
</dbReference>
<sequence length="170" mass="18922">MQLFEITGLESVGIHSASFYLKWDVVSGTNYKLVVQNTGQAPPPNNLVPYPARDVTEGYTGKSTTNPADVSLTPNSLYDVYLYGVSESDSSILQKEDLLMVGTGGKHCIELIMKCVIRPMPERETERGLQLLQYERRRCDNWLNLDEDQITVSTVKKSNGNDCLSTLNDG</sequence>
<evidence type="ECO:0008006" key="3">
    <source>
        <dbReference type="Google" id="ProtNLM"/>
    </source>
</evidence>
<comment type="caution">
    <text evidence="1">The sequence shown here is derived from an EMBL/GenBank/DDBJ whole genome shotgun (WGS) entry which is preliminary data.</text>
</comment>